<keyword evidence="3" id="KW-1185">Reference proteome</keyword>
<feature type="region of interest" description="Disordered" evidence="1">
    <location>
        <begin position="1"/>
        <end position="40"/>
    </location>
</feature>
<feature type="compositionally biased region" description="Basic and acidic residues" evidence="1">
    <location>
        <begin position="22"/>
        <end position="40"/>
    </location>
</feature>
<dbReference type="GO" id="GO:0010073">
    <property type="term" value="P:meristem maintenance"/>
    <property type="evidence" value="ECO:0007669"/>
    <property type="project" value="InterPro"/>
</dbReference>
<dbReference type="Proteomes" id="UP000828251">
    <property type="component" value="Unassembled WGS sequence"/>
</dbReference>
<name>A0A9D3WGS0_9ROSI</name>
<evidence type="ECO:0000313" key="3">
    <source>
        <dbReference type="Proteomes" id="UP000828251"/>
    </source>
</evidence>
<gene>
    <name evidence="2" type="ORF">J1N35_000208</name>
</gene>
<feature type="compositionally biased region" description="Acidic residues" evidence="1">
    <location>
        <begin position="1"/>
        <end position="11"/>
    </location>
</feature>
<comment type="caution">
    <text evidence="2">The sequence shown here is derived from an EMBL/GenBank/DDBJ whole genome shotgun (WGS) entry which is preliminary data.</text>
</comment>
<protein>
    <submittedName>
        <fullName evidence="2">Uncharacterized protein</fullName>
    </submittedName>
</protein>
<dbReference type="OrthoDB" id="2008347at2759"/>
<dbReference type="EMBL" id="JAIQCV010000001">
    <property type="protein sequence ID" value="KAH1128830.1"/>
    <property type="molecule type" value="Genomic_DNA"/>
</dbReference>
<feature type="compositionally biased region" description="Gly residues" evidence="1">
    <location>
        <begin position="12"/>
        <end position="21"/>
    </location>
</feature>
<dbReference type="PANTHER" id="PTHR46033">
    <property type="entry name" value="PROTEIN MAIN-LIKE 2"/>
    <property type="match status" value="1"/>
</dbReference>
<dbReference type="PANTHER" id="PTHR46033:SF8">
    <property type="entry name" value="PROTEIN MAINTENANCE OF MERISTEMS-LIKE"/>
    <property type="match status" value="1"/>
</dbReference>
<dbReference type="InterPro" id="IPR044824">
    <property type="entry name" value="MAIN-like"/>
</dbReference>
<evidence type="ECO:0000313" key="2">
    <source>
        <dbReference type="EMBL" id="KAH1128830.1"/>
    </source>
</evidence>
<evidence type="ECO:0000256" key="1">
    <source>
        <dbReference type="SAM" id="MobiDB-lite"/>
    </source>
</evidence>
<proteinExistence type="predicted"/>
<accession>A0A9D3WGS0</accession>
<reference evidence="2 3" key="1">
    <citation type="journal article" date="2021" name="Plant Biotechnol. J.">
        <title>Multi-omics assisted identification of the key and species-specific regulatory components of drought-tolerant mechanisms in Gossypium stocksii.</title>
        <authorList>
            <person name="Yu D."/>
            <person name="Ke L."/>
            <person name="Zhang D."/>
            <person name="Wu Y."/>
            <person name="Sun Y."/>
            <person name="Mei J."/>
            <person name="Sun J."/>
            <person name="Sun Y."/>
        </authorList>
    </citation>
    <scope>NUCLEOTIDE SEQUENCE [LARGE SCALE GENOMIC DNA]</scope>
    <source>
        <strain evidence="3">cv. E1</strain>
        <tissue evidence="2">Leaf</tissue>
    </source>
</reference>
<sequence length="220" mass="24159">MKEEEEEEEEGGGGGGGGGEGGARERKEKERKEKEIEEKKKEKVGIAMARLIKDDPHISDAANNMGSYCVLRGRVNGIGYPLNERLIPYLEQAGFGSAALIRTFDLRYDLISALVERLPIDGSPVTGVSAFAEPTALCYSLLGDLPDDDNSIFLGLKFTWLRGKFEHLSANATEGELMCAARAYIMHIIVGVLMPDTNNNNVHIMYLPLLADLNNVRSCR</sequence>
<organism evidence="2 3">
    <name type="scientific">Gossypium stocksii</name>
    <dbReference type="NCBI Taxonomy" id="47602"/>
    <lineage>
        <taxon>Eukaryota</taxon>
        <taxon>Viridiplantae</taxon>
        <taxon>Streptophyta</taxon>
        <taxon>Embryophyta</taxon>
        <taxon>Tracheophyta</taxon>
        <taxon>Spermatophyta</taxon>
        <taxon>Magnoliopsida</taxon>
        <taxon>eudicotyledons</taxon>
        <taxon>Gunneridae</taxon>
        <taxon>Pentapetalae</taxon>
        <taxon>rosids</taxon>
        <taxon>malvids</taxon>
        <taxon>Malvales</taxon>
        <taxon>Malvaceae</taxon>
        <taxon>Malvoideae</taxon>
        <taxon>Gossypium</taxon>
    </lineage>
</organism>
<dbReference type="AlphaFoldDB" id="A0A9D3WGS0"/>